<organism evidence="1 2">
    <name type="scientific">Candidatus Borkfalkia excrementavium</name>
    <dbReference type="NCBI Taxonomy" id="2838505"/>
    <lineage>
        <taxon>Bacteria</taxon>
        <taxon>Bacillati</taxon>
        <taxon>Bacillota</taxon>
        <taxon>Clostridia</taxon>
        <taxon>Christensenellales</taxon>
        <taxon>Christensenellaceae</taxon>
        <taxon>Candidatus Borkfalkia</taxon>
    </lineage>
</organism>
<proteinExistence type="predicted"/>
<dbReference type="PROSITE" id="PS51257">
    <property type="entry name" value="PROKAR_LIPOPROTEIN"/>
    <property type="match status" value="1"/>
</dbReference>
<name>A0A9D2CG93_9FIRM</name>
<dbReference type="AlphaFoldDB" id="A0A9D2CG93"/>
<comment type="caution">
    <text evidence="1">The sequence shown here is derived from an EMBL/GenBank/DDBJ whole genome shotgun (WGS) entry which is preliminary data.</text>
</comment>
<protein>
    <submittedName>
        <fullName evidence="1">Uncharacterized protein</fullName>
    </submittedName>
</protein>
<reference evidence="1" key="2">
    <citation type="submission" date="2021-04" db="EMBL/GenBank/DDBJ databases">
        <authorList>
            <person name="Gilroy R."/>
        </authorList>
    </citation>
    <scope>NUCLEOTIDE SEQUENCE</scope>
    <source>
        <strain evidence="1">CHK199-9574</strain>
    </source>
</reference>
<dbReference type="Proteomes" id="UP000824135">
    <property type="component" value="Unassembled WGS sequence"/>
</dbReference>
<evidence type="ECO:0000313" key="1">
    <source>
        <dbReference type="EMBL" id="HIY78061.1"/>
    </source>
</evidence>
<evidence type="ECO:0000313" key="2">
    <source>
        <dbReference type="Proteomes" id="UP000824135"/>
    </source>
</evidence>
<gene>
    <name evidence="1" type="ORF">H9728_03365</name>
</gene>
<sequence>MKKLLIAILGIAAVLGLTLFGGCGQETGEPFGSEATVTVVLDNKEDAPSVFSVPVGKAGLSSAAAGIDVLDVLAEGGTFYYQARQGVYGAYLLEMGTVRTDESGEYPVTVYDPVLQEGNGNYIYVYTSVEKDQDTGNYASEVEYLGQTLVNSAVGVSYMSVEAGAVLYFTYY</sequence>
<accession>A0A9D2CG93</accession>
<dbReference type="EMBL" id="DXCO01000027">
    <property type="protein sequence ID" value="HIY78061.1"/>
    <property type="molecule type" value="Genomic_DNA"/>
</dbReference>
<reference evidence="1" key="1">
    <citation type="journal article" date="2021" name="PeerJ">
        <title>Extensive microbial diversity within the chicken gut microbiome revealed by metagenomics and culture.</title>
        <authorList>
            <person name="Gilroy R."/>
            <person name="Ravi A."/>
            <person name="Getino M."/>
            <person name="Pursley I."/>
            <person name="Horton D.L."/>
            <person name="Alikhan N.F."/>
            <person name="Baker D."/>
            <person name="Gharbi K."/>
            <person name="Hall N."/>
            <person name="Watson M."/>
            <person name="Adriaenssens E.M."/>
            <person name="Foster-Nyarko E."/>
            <person name="Jarju S."/>
            <person name="Secka A."/>
            <person name="Antonio M."/>
            <person name="Oren A."/>
            <person name="Chaudhuri R.R."/>
            <person name="La Ragione R."/>
            <person name="Hildebrand F."/>
            <person name="Pallen M.J."/>
        </authorList>
    </citation>
    <scope>NUCLEOTIDE SEQUENCE</scope>
    <source>
        <strain evidence="1">CHK199-9574</strain>
    </source>
</reference>